<evidence type="ECO:0000256" key="1">
    <source>
        <dbReference type="SAM" id="SignalP"/>
    </source>
</evidence>
<dbReference type="HOGENOM" id="CLU_1233688_0_0_0"/>
<proteinExistence type="predicted"/>
<keyword evidence="3" id="KW-1185">Reference proteome</keyword>
<evidence type="ECO:0000313" key="3">
    <source>
        <dbReference type="Proteomes" id="UP000003806"/>
    </source>
</evidence>
<organism evidence="2 3">
    <name type="scientific">Jonquetella anthropi DSM 22815</name>
    <dbReference type="NCBI Taxonomy" id="885272"/>
    <lineage>
        <taxon>Bacteria</taxon>
        <taxon>Thermotogati</taxon>
        <taxon>Synergistota</taxon>
        <taxon>Synergistia</taxon>
        <taxon>Synergistales</taxon>
        <taxon>Dethiosulfovibrionaceae</taxon>
        <taxon>Jonquetella</taxon>
    </lineage>
</organism>
<gene>
    <name evidence="2" type="ORF">JonanDRAFT_0066</name>
</gene>
<sequence>MKRFLLALGAVVLGAGVLQAASFGVLKEDVLLQGVGETSENGECTVKAGETVTVLGHVKTIVFVTDHLKSFGWVDAEQLDEGKPQGQKAQLKDFGVPRFNFFVTAPADWQKQPDSANGDGVIFAAPGGVDARAWGSFNVFNTTAESESEEVADRENCADFLTVHGDDWCVTITLSEDGTYEVQKKILVDDGGTWLGASVSGPKEAVCALGEKGAEFVASQRLGK</sequence>
<protein>
    <submittedName>
        <fullName evidence="2">Uncharacterized protein</fullName>
    </submittedName>
</protein>
<keyword evidence="1" id="KW-0732">Signal</keyword>
<dbReference type="OrthoDB" id="996425at2"/>
<dbReference type="AlphaFoldDB" id="H0ULN6"/>
<accession>H0ULN6</accession>
<dbReference type="RefSeq" id="WP_008522319.1">
    <property type="nucleotide sequence ID" value="NZ_CM001376.1"/>
</dbReference>
<feature type="chain" id="PRO_5003541980" evidence="1">
    <location>
        <begin position="21"/>
        <end position="224"/>
    </location>
</feature>
<dbReference type="EMBL" id="CM001376">
    <property type="protein sequence ID" value="EHM12501.1"/>
    <property type="molecule type" value="Genomic_DNA"/>
</dbReference>
<feature type="signal peptide" evidence="1">
    <location>
        <begin position="1"/>
        <end position="20"/>
    </location>
</feature>
<dbReference type="STRING" id="885272.JonanDRAFT_0066"/>
<reference evidence="2 3" key="1">
    <citation type="submission" date="2011-11" db="EMBL/GenBank/DDBJ databases">
        <title>The Noncontiguous Finished genome of Jonquetella anthropi DSM 22815.</title>
        <authorList>
            <consortium name="US DOE Joint Genome Institute (JGI-PGF)"/>
            <person name="Lucas S."/>
            <person name="Copeland A."/>
            <person name="Lapidus A."/>
            <person name="Glavina del Rio T."/>
            <person name="Dalin E."/>
            <person name="Tice H."/>
            <person name="Bruce D."/>
            <person name="Goodwin L."/>
            <person name="Pitluck S."/>
            <person name="Peters L."/>
            <person name="Mikhailova N."/>
            <person name="Held B."/>
            <person name="Kyrpides N."/>
            <person name="Mavromatis K."/>
            <person name="Ivanova N."/>
            <person name="Markowitz V."/>
            <person name="Cheng J.-F."/>
            <person name="Hugenholtz P."/>
            <person name="Woyke T."/>
            <person name="Wu D."/>
            <person name="Gronow S."/>
            <person name="Wellnitz S."/>
            <person name="Brambilla E."/>
            <person name="Klenk H.-P."/>
            <person name="Eisen J.A."/>
        </authorList>
    </citation>
    <scope>NUCLEOTIDE SEQUENCE [LARGE SCALE GENOMIC DNA]</scope>
    <source>
        <strain evidence="2 3">DSM 22815</strain>
    </source>
</reference>
<dbReference type="Proteomes" id="UP000003806">
    <property type="component" value="Chromosome"/>
</dbReference>
<name>H0ULN6_9BACT</name>
<evidence type="ECO:0000313" key="2">
    <source>
        <dbReference type="EMBL" id="EHM12501.1"/>
    </source>
</evidence>